<name>A0A2H9ZWS4_9ASPA</name>
<protein>
    <submittedName>
        <fullName evidence="1">Uncharacterized protein</fullName>
    </submittedName>
</protein>
<sequence>MRGVTSTAWHNIPAGRNGEITRAAFQFAISVYRLHERRLEFRFGIIAEIQELFRRSNYVADRYHLKFLAWYIIDLDERREAKFPVYAELYFTMPTGHPWMDPAAVIPGTLRFLPFTFGNDV</sequence>
<proteinExistence type="predicted"/>
<accession>A0A2H9ZWS4</accession>
<gene>
    <name evidence="1" type="ORF">AXF42_Ash014499</name>
</gene>
<dbReference type="AlphaFoldDB" id="A0A2H9ZWS4"/>
<dbReference type="EMBL" id="KZ453102">
    <property type="protein sequence ID" value="PKA47722.1"/>
    <property type="molecule type" value="Genomic_DNA"/>
</dbReference>
<keyword evidence="2" id="KW-1185">Reference proteome</keyword>
<organism evidence="1 2">
    <name type="scientific">Apostasia shenzhenica</name>
    <dbReference type="NCBI Taxonomy" id="1088818"/>
    <lineage>
        <taxon>Eukaryota</taxon>
        <taxon>Viridiplantae</taxon>
        <taxon>Streptophyta</taxon>
        <taxon>Embryophyta</taxon>
        <taxon>Tracheophyta</taxon>
        <taxon>Spermatophyta</taxon>
        <taxon>Magnoliopsida</taxon>
        <taxon>Liliopsida</taxon>
        <taxon>Asparagales</taxon>
        <taxon>Orchidaceae</taxon>
        <taxon>Apostasioideae</taxon>
        <taxon>Apostasia</taxon>
    </lineage>
</organism>
<dbReference type="Proteomes" id="UP000236161">
    <property type="component" value="Unassembled WGS sequence"/>
</dbReference>
<reference evidence="1 2" key="1">
    <citation type="journal article" date="2017" name="Nature">
        <title>The Apostasia genome and the evolution of orchids.</title>
        <authorList>
            <person name="Zhang G.Q."/>
            <person name="Liu K.W."/>
            <person name="Li Z."/>
            <person name="Lohaus R."/>
            <person name="Hsiao Y.Y."/>
            <person name="Niu S.C."/>
            <person name="Wang J.Y."/>
            <person name="Lin Y.C."/>
            <person name="Xu Q."/>
            <person name="Chen L.J."/>
            <person name="Yoshida K."/>
            <person name="Fujiwara S."/>
            <person name="Wang Z.W."/>
            <person name="Zhang Y.Q."/>
            <person name="Mitsuda N."/>
            <person name="Wang M."/>
            <person name="Liu G.H."/>
            <person name="Pecoraro L."/>
            <person name="Huang H.X."/>
            <person name="Xiao X.J."/>
            <person name="Lin M."/>
            <person name="Wu X.Y."/>
            <person name="Wu W.L."/>
            <person name="Chen Y.Y."/>
            <person name="Chang S.B."/>
            <person name="Sakamoto S."/>
            <person name="Ohme-Takagi M."/>
            <person name="Yagi M."/>
            <person name="Zeng S.J."/>
            <person name="Shen C.Y."/>
            <person name="Yeh C.M."/>
            <person name="Luo Y.B."/>
            <person name="Tsai W.C."/>
            <person name="Van de Peer Y."/>
            <person name="Liu Z.J."/>
        </authorList>
    </citation>
    <scope>NUCLEOTIDE SEQUENCE [LARGE SCALE GENOMIC DNA]</scope>
    <source>
        <strain evidence="2">cv. Shenzhen</strain>
        <tissue evidence="1">Stem</tissue>
    </source>
</reference>
<evidence type="ECO:0000313" key="1">
    <source>
        <dbReference type="EMBL" id="PKA47722.1"/>
    </source>
</evidence>
<evidence type="ECO:0000313" key="2">
    <source>
        <dbReference type="Proteomes" id="UP000236161"/>
    </source>
</evidence>